<name>A0ABR8KC81_9NOSO</name>
<dbReference type="InterPro" id="IPR000577">
    <property type="entry name" value="Carb_kinase_FGGY"/>
</dbReference>
<dbReference type="Pfam" id="PF00370">
    <property type="entry name" value="FGGY_N"/>
    <property type="match status" value="1"/>
</dbReference>
<dbReference type="InterPro" id="IPR018484">
    <property type="entry name" value="FGGY_N"/>
</dbReference>
<feature type="domain" description="Carbohydrate kinase FGGY C-terminal" evidence="5">
    <location>
        <begin position="240"/>
        <end position="413"/>
    </location>
</feature>
<evidence type="ECO:0000256" key="1">
    <source>
        <dbReference type="ARBA" id="ARBA00009156"/>
    </source>
</evidence>
<dbReference type="Pfam" id="PF02782">
    <property type="entry name" value="FGGY_C"/>
    <property type="match status" value="1"/>
</dbReference>
<protein>
    <submittedName>
        <fullName evidence="6">FGGY-family carbohydrate kinase</fullName>
    </submittedName>
</protein>
<dbReference type="GO" id="GO:0016301">
    <property type="term" value="F:kinase activity"/>
    <property type="evidence" value="ECO:0007669"/>
    <property type="project" value="UniProtKB-KW"/>
</dbReference>
<keyword evidence="2" id="KW-0808">Transferase</keyword>
<dbReference type="PANTHER" id="PTHR10196:SF80">
    <property type="entry name" value="D-RIBULOSE KINASE"/>
    <property type="match status" value="1"/>
</dbReference>
<dbReference type="SUPFAM" id="SSF53067">
    <property type="entry name" value="Actin-like ATPase domain"/>
    <property type="match status" value="2"/>
</dbReference>
<sequence>MDLYLGIDFGTSGARGVVIDNKASIQAEVRYPFEDSPVAVMPNSWREALFALVEQIPQELRREIKAIAINGTSSTVLLVDAAGNPIDAPLLYNDPRGSSVLNDLKSVAPPNHTVLSATSSLSKLIWMKQLPSFNQARYFLHQADWLGFLLHGYLGISDYHNALKLGYDVEELKYPEWMEKLQIPIQLPRVLPPGTPVAELRSEVADNFGFRRDCLVCTGTTDSIAAFLASGAKLPGEAVTSLGSTLVLKLLSRTRVEDARYGIYSHRLGKLWLTGGASNTGGAVLQKFFTNAELVSLSREIDASKASELDYYPLLKAGDRFPINDPNLPPRLEPRPDNPVEFLHGLLESIARIETKGYELLQQMGADKLTRVYTAGGGAANDTWTAIRQQYLKVPVIASKYTEAAYGTALLAMGKVCRDTGMRECDECGECEECGRWGDGGQGRQGRQGGQGE</sequence>
<dbReference type="RefSeq" id="WP_190957740.1">
    <property type="nucleotide sequence ID" value="NZ_JACJTU010000027.1"/>
</dbReference>
<comment type="caution">
    <text evidence="6">The sequence shown here is derived from an EMBL/GenBank/DDBJ whole genome shotgun (WGS) entry which is preliminary data.</text>
</comment>
<gene>
    <name evidence="6" type="ORF">H6H03_25250</name>
</gene>
<keyword evidence="3 6" id="KW-0418">Kinase</keyword>
<dbReference type="InterPro" id="IPR018485">
    <property type="entry name" value="FGGY_C"/>
</dbReference>
<proteinExistence type="inferred from homology"/>
<evidence type="ECO:0000256" key="3">
    <source>
        <dbReference type="ARBA" id="ARBA00022777"/>
    </source>
</evidence>
<keyword evidence="7" id="KW-1185">Reference proteome</keyword>
<evidence type="ECO:0000259" key="5">
    <source>
        <dbReference type="Pfam" id="PF02782"/>
    </source>
</evidence>
<dbReference type="EMBL" id="JACJTU010000027">
    <property type="protein sequence ID" value="MBD2737151.1"/>
    <property type="molecule type" value="Genomic_DNA"/>
</dbReference>
<reference evidence="6 7" key="1">
    <citation type="journal article" date="2020" name="ISME J.">
        <title>Comparative genomics reveals insights into cyanobacterial evolution and habitat adaptation.</title>
        <authorList>
            <person name="Chen M.Y."/>
            <person name="Teng W.K."/>
            <person name="Zhao L."/>
            <person name="Hu C.X."/>
            <person name="Zhou Y.K."/>
            <person name="Han B.P."/>
            <person name="Song L.R."/>
            <person name="Shu W.S."/>
        </authorList>
    </citation>
    <scope>NUCLEOTIDE SEQUENCE [LARGE SCALE GENOMIC DNA]</scope>
    <source>
        <strain evidence="6 7">FACHB-159</strain>
    </source>
</reference>
<feature type="domain" description="Carbohydrate kinase FGGY N-terminal" evidence="4">
    <location>
        <begin position="3"/>
        <end position="228"/>
    </location>
</feature>
<evidence type="ECO:0000259" key="4">
    <source>
        <dbReference type="Pfam" id="PF00370"/>
    </source>
</evidence>
<dbReference type="PANTHER" id="PTHR10196">
    <property type="entry name" value="SUGAR KINASE"/>
    <property type="match status" value="1"/>
</dbReference>
<dbReference type="PIRSF" id="PIRSF000538">
    <property type="entry name" value="GlpK"/>
    <property type="match status" value="1"/>
</dbReference>
<dbReference type="CDD" id="cd07783">
    <property type="entry name" value="ASKHA_NBD_FGGY_SePSK_AtXK1-like"/>
    <property type="match status" value="1"/>
</dbReference>
<evidence type="ECO:0000256" key="2">
    <source>
        <dbReference type="ARBA" id="ARBA00022679"/>
    </source>
</evidence>
<dbReference type="Gene3D" id="3.30.420.40">
    <property type="match status" value="2"/>
</dbReference>
<evidence type="ECO:0000313" key="7">
    <source>
        <dbReference type="Proteomes" id="UP000637383"/>
    </source>
</evidence>
<dbReference type="Proteomes" id="UP000637383">
    <property type="component" value="Unassembled WGS sequence"/>
</dbReference>
<dbReference type="InterPro" id="IPR043129">
    <property type="entry name" value="ATPase_NBD"/>
</dbReference>
<accession>A0ABR8KC81</accession>
<organism evidence="6 7">
    <name type="scientific">Nostoc paludosum FACHB-159</name>
    <dbReference type="NCBI Taxonomy" id="2692908"/>
    <lineage>
        <taxon>Bacteria</taxon>
        <taxon>Bacillati</taxon>
        <taxon>Cyanobacteriota</taxon>
        <taxon>Cyanophyceae</taxon>
        <taxon>Nostocales</taxon>
        <taxon>Nostocaceae</taxon>
        <taxon>Nostoc</taxon>
    </lineage>
</organism>
<comment type="similarity">
    <text evidence="1">Belongs to the FGGY kinase family.</text>
</comment>
<evidence type="ECO:0000313" key="6">
    <source>
        <dbReference type="EMBL" id="MBD2737151.1"/>
    </source>
</evidence>